<accession>A0A9E8S8Y6</accession>
<dbReference type="FunFam" id="3.30.70.2740:FF:000001">
    <property type="entry name" value="D-lactate dehydrogenase mitochondrial"/>
    <property type="match status" value="1"/>
</dbReference>
<dbReference type="InterPro" id="IPR006094">
    <property type="entry name" value="Oxid_FAD_bind_N"/>
</dbReference>
<evidence type="ECO:0000313" key="7">
    <source>
        <dbReference type="EMBL" id="WAB81394.1"/>
    </source>
</evidence>
<reference evidence="7" key="1">
    <citation type="submission" date="2022-11" db="EMBL/GenBank/DDBJ databases">
        <title>Description of Microcella daejonensis nov. sp, isolated from riverside soil.</title>
        <authorList>
            <person name="Molina K.M."/>
            <person name="Kim S.B."/>
        </authorList>
    </citation>
    <scope>NUCLEOTIDE SEQUENCE</scope>
    <source>
        <strain evidence="7">MMS21-STM12</strain>
    </source>
</reference>
<dbReference type="Gene3D" id="3.30.70.2740">
    <property type="match status" value="1"/>
</dbReference>
<dbReference type="InterPro" id="IPR016169">
    <property type="entry name" value="FAD-bd_PCMH_sub2"/>
</dbReference>
<evidence type="ECO:0000256" key="3">
    <source>
        <dbReference type="ARBA" id="ARBA00022630"/>
    </source>
</evidence>
<dbReference type="InterPro" id="IPR016166">
    <property type="entry name" value="FAD-bd_PCMH"/>
</dbReference>
<dbReference type="GO" id="GO:0071949">
    <property type="term" value="F:FAD binding"/>
    <property type="evidence" value="ECO:0007669"/>
    <property type="project" value="InterPro"/>
</dbReference>
<keyword evidence="5" id="KW-0560">Oxidoreductase</keyword>
<dbReference type="Proteomes" id="UP001164706">
    <property type="component" value="Chromosome"/>
</dbReference>
<evidence type="ECO:0000256" key="2">
    <source>
        <dbReference type="ARBA" id="ARBA00008000"/>
    </source>
</evidence>
<keyword evidence="3" id="KW-0285">Flavoprotein</keyword>
<evidence type="ECO:0000256" key="1">
    <source>
        <dbReference type="ARBA" id="ARBA00001974"/>
    </source>
</evidence>
<evidence type="ECO:0000259" key="6">
    <source>
        <dbReference type="PROSITE" id="PS51387"/>
    </source>
</evidence>
<dbReference type="InterPro" id="IPR016164">
    <property type="entry name" value="FAD-linked_Oxase-like_C"/>
</dbReference>
<dbReference type="SUPFAM" id="SSF56176">
    <property type="entry name" value="FAD-binding/transporter-associated domain-like"/>
    <property type="match status" value="1"/>
</dbReference>
<gene>
    <name evidence="7" type="ORF">OVN18_12805</name>
</gene>
<keyword evidence="4" id="KW-0274">FAD</keyword>
<dbReference type="SUPFAM" id="SSF55103">
    <property type="entry name" value="FAD-linked oxidases, C-terminal domain"/>
    <property type="match status" value="1"/>
</dbReference>
<protein>
    <submittedName>
        <fullName evidence="7">FAD-binding protein</fullName>
    </submittedName>
</protein>
<evidence type="ECO:0000256" key="4">
    <source>
        <dbReference type="ARBA" id="ARBA00022827"/>
    </source>
</evidence>
<keyword evidence="8" id="KW-1185">Reference proteome</keyword>
<dbReference type="KEGG" id="mdb:OVN18_12805"/>
<dbReference type="Gene3D" id="1.10.45.10">
    <property type="entry name" value="Vanillyl-alcohol Oxidase, Chain A, domain 4"/>
    <property type="match status" value="1"/>
</dbReference>
<dbReference type="Gene3D" id="3.30.465.10">
    <property type="match status" value="1"/>
</dbReference>
<dbReference type="PANTHER" id="PTHR42934">
    <property type="entry name" value="GLYCOLATE OXIDASE SUBUNIT GLCD"/>
    <property type="match status" value="1"/>
</dbReference>
<dbReference type="InterPro" id="IPR051914">
    <property type="entry name" value="FAD-linked_OxidoTrans_Type4"/>
</dbReference>
<evidence type="ECO:0000313" key="8">
    <source>
        <dbReference type="Proteomes" id="UP001164706"/>
    </source>
</evidence>
<feature type="domain" description="FAD-binding PCMH-type" evidence="6">
    <location>
        <begin position="39"/>
        <end position="218"/>
    </location>
</feature>
<dbReference type="RefSeq" id="WP_267781151.1">
    <property type="nucleotide sequence ID" value="NZ_CP113089.1"/>
</dbReference>
<dbReference type="GO" id="GO:0016491">
    <property type="term" value="F:oxidoreductase activity"/>
    <property type="evidence" value="ECO:0007669"/>
    <property type="project" value="UniProtKB-KW"/>
</dbReference>
<dbReference type="AlphaFoldDB" id="A0A9E8S8Y6"/>
<sequence>MTAAEHPALDALRRALGDALSTEASDLDAARGDYSGQRSESAPLAVVHARSAADVQAALRIASAHRLPVVPRGAGTGLTGGAIARGGELVISTARMTRIIAIEPADQLAVVEPGVIVADLGAAVAPHGLFYAPDPASRAICSIGGTIATNAGGLLCAKYGVTREAVLGLTVVLADGTLLELGHRTVKGVTGLDLTALMIGSEGTLGIVVEATLRLLPLPEGEPATIAATFPSVVSAAEASSAITAAGLRPAAMELIDPLALRLIRAHLGLPAVAEGSASLIVQTDGSAAAREAEAVLGIVRAHGGEASIARDRHEGEGMLAVRGAFHPAMAAQGEVLIEDVCVPRSQLPAIVAAIERIGERHALLIPSVAHAGDGNLHPNIIYTGDTVPERVWTAAGEIFAAALELGGTLTGEHGIGTLKRRWLGDELGEPQLELQRRIKAVFDPLGIMNPGKVL</sequence>
<dbReference type="FunFam" id="1.10.45.10:FF:000001">
    <property type="entry name" value="D-lactate dehydrogenase mitochondrial"/>
    <property type="match status" value="1"/>
</dbReference>
<dbReference type="PANTHER" id="PTHR42934:SF2">
    <property type="entry name" value="GLYCOLATE OXIDASE SUBUNIT GLCD"/>
    <property type="match status" value="1"/>
</dbReference>
<comment type="similarity">
    <text evidence="2">Belongs to the FAD-binding oxidoreductase/transferase type 4 family.</text>
</comment>
<proteinExistence type="inferred from homology"/>
<name>A0A9E8S8Y6_9MICO</name>
<dbReference type="Pfam" id="PF01565">
    <property type="entry name" value="FAD_binding_4"/>
    <property type="match status" value="1"/>
</dbReference>
<dbReference type="EMBL" id="CP113089">
    <property type="protein sequence ID" value="WAB81394.1"/>
    <property type="molecule type" value="Genomic_DNA"/>
</dbReference>
<dbReference type="InterPro" id="IPR016171">
    <property type="entry name" value="Vanillyl_alc_oxidase_C-sub2"/>
</dbReference>
<organism evidence="7 8">
    <name type="scientific">Microcella daejeonensis</name>
    <dbReference type="NCBI Taxonomy" id="2994971"/>
    <lineage>
        <taxon>Bacteria</taxon>
        <taxon>Bacillati</taxon>
        <taxon>Actinomycetota</taxon>
        <taxon>Actinomycetes</taxon>
        <taxon>Micrococcales</taxon>
        <taxon>Microbacteriaceae</taxon>
        <taxon>Microcella</taxon>
    </lineage>
</organism>
<dbReference type="InterPro" id="IPR036318">
    <property type="entry name" value="FAD-bd_PCMH-like_sf"/>
</dbReference>
<dbReference type="InterPro" id="IPR004113">
    <property type="entry name" value="FAD-bd_oxidored_4_C"/>
</dbReference>
<dbReference type="Pfam" id="PF02913">
    <property type="entry name" value="FAD-oxidase_C"/>
    <property type="match status" value="1"/>
</dbReference>
<dbReference type="PROSITE" id="PS51387">
    <property type="entry name" value="FAD_PCMH"/>
    <property type="match status" value="1"/>
</dbReference>
<evidence type="ECO:0000256" key="5">
    <source>
        <dbReference type="ARBA" id="ARBA00023002"/>
    </source>
</evidence>
<comment type="cofactor">
    <cofactor evidence="1">
        <name>FAD</name>
        <dbReference type="ChEBI" id="CHEBI:57692"/>
    </cofactor>
</comment>